<dbReference type="EC" id="2.5.1.55" evidence="3"/>
<feature type="non-terminal residue" evidence="8">
    <location>
        <position position="1"/>
    </location>
</feature>
<evidence type="ECO:0000256" key="4">
    <source>
        <dbReference type="ARBA" id="ARBA00022490"/>
    </source>
</evidence>
<comment type="similarity">
    <text evidence="2">Belongs to the KdsA family.</text>
</comment>
<organism evidence="8">
    <name type="scientific">marine metagenome</name>
    <dbReference type="NCBI Taxonomy" id="408172"/>
    <lineage>
        <taxon>unclassified sequences</taxon>
        <taxon>metagenomes</taxon>
        <taxon>ecological metagenomes</taxon>
    </lineage>
</organism>
<comment type="subcellular location">
    <subcellularLocation>
        <location evidence="1">Cytoplasm</location>
    </subcellularLocation>
</comment>
<feature type="domain" description="DAHP synthetase I/KDSA" evidence="7">
    <location>
        <begin position="2"/>
        <end position="142"/>
    </location>
</feature>
<protein>
    <recommendedName>
        <fullName evidence="3">3-deoxy-8-phosphooctulonate synthase</fullName>
        <ecNumber evidence="3">2.5.1.55</ecNumber>
    </recommendedName>
</protein>
<dbReference type="Pfam" id="PF00793">
    <property type="entry name" value="DAHP_synth_1"/>
    <property type="match status" value="1"/>
</dbReference>
<dbReference type="Gene3D" id="3.20.20.70">
    <property type="entry name" value="Aldolase class I"/>
    <property type="match status" value="1"/>
</dbReference>
<dbReference type="SUPFAM" id="SSF51569">
    <property type="entry name" value="Aldolase"/>
    <property type="match status" value="1"/>
</dbReference>
<gene>
    <name evidence="8" type="ORF">METZ01_LOCUS492539</name>
</gene>
<dbReference type="GO" id="GO:0008676">
    <property type="term" value="F:3-deoxy-8-phosphooctulonate synthase activity"/>
    <property type="evidence" value="ECO:0007669"/>
    <property type="project" value="UniProtKB-EC"/>
</dbReference>
<evidence type="ECO:0000256" key="1">
    <source>
        <dbReference type="ARBA" id="ARBA00004496"/>
    </source>
</evidence>
<dbReference type="InterPro" id="IPR006269">
    <property type="entry name" value="KDO8P_synthase"/>
</dbReference>
<dbReference type="GO" id="GO:0005737">
    <property type="term" value="C:cytoplasm"/>
    <property type="evidence" value="ECO:0007669"/>
    <property type="project" value="UniProtKB-SubCell"/>
</dbReference>
<evidence type="ECO:0000313" key="8">
    <source>
        <dbReference type="EMBL" id="SVE39685.1"/>
    </source>
</evidence>
<dbReference type="AlphaFoldDB" id="A0A383D5Y8"/>
<keyword evidence="5" id="KW-0808">Transferase</keyword>
<dbReference type="PANTHER" id="PTHR21057">
    <property type="entry name" value="PHOSPHO-2-DEHYDRO-3-DEOXYHEPTONATE ALDOLASE"/>
    <property type="match status" value="1"/>
</dbReference>
<name>A0A383D5Y8_9ZZZZ</name>
<reference evidence="8" key="1">
    <citation type="submission" date="2018-05" db="EMBL/GenBank/DDBJ databases">
        <authorList>
            <person name="Lanie J.A."/>
            <person name="Ng W.-L."/>
            <person name="Kazmierczak K.M."/>
            <person name="Andrzejewski T.M."/>
            <person name="Davidsen T.M."/>
            <person name="Wayne K.J."/>
            <person name="Tettelin H."/>
            <person name="Glass J.I."/>
            <person name="Rusch D."/>
            <person name="Podicherti R."/>
            <person name="Tsui H.-C.T."/>
            <person name="Winkler M.E."/>
        </authorList>
    </citation>
    <scope>NUCLEOTIDE SEQUENCE</scope>
</reference>
<evidence type="ECO:0000256" key="6">
    <source>
        <dbReference type="ARBA" id="ARBA00049112"/>
    </source>
</evidence>
<dbReference type="InterPro" id="IPR013785">
    <property type="entry name" value="Aldolase_TIM"/>
</dbReference>
<sequence>TDLPINVKKGQFLSPEEMENIIKKILHFKNEKILLCERGTTFGYNNLVVDMVALSYMKSYGFPVIFDVTHSLQKPGGLGDRTAGRRKHSLDLAKSAMSIGLSGLFLEVHPNPNEAKCDGPCALPLKLLKDFLYQLKEVDNLAKSQPFLKIE</sequence>
<proteinExistence type="inferred from homology"/>
<dbReference type="InterPro" id="IPR006218">
    <property type="entry name" value="DAHP1/KDSA"/>
</dbReference>
<evidence type="ECO:0000259" key="7">
    <source>
        <dbReference type="Pfam" id="PF00793"/>
    </source>
</evidence>
<keyword evidence="4" id="KW-0963">Cytoplasm</keyword>
<dbReference type="EMBL" id="UINC01214450">
    <property type="protein sequence ID" value="SVE39685.1"/>
    <property type="molecule type" value="Genomic_DNA"/>
</dbReference>
<evidence type="ECO:0000256" key="3">
    <source>
        <dbReference type="ARBA" id="ARBA00012693"/>
    </source>
</evidence>
<evidence type="ECO:0000256" key="5">
    <source>
        <dbReference type="ARBA" id="ARBA00022679"/>
    </source>
</evidence>
<comment type="catalytic activity">
    <reaction evidence="6">
        <text>D-arabinose 5-phosphate + phosphoenolpyruvate + H2O = 3-deoxy-alpha-D-manno-2-octulosonate-8-phosphate + phosphate</text>
        <dbReference type="Rhea" id="RHEA:14053"/>
        <dbReference type="ChEBI" id="CHEBI:15377"/>
        <dbReference type="ChEBI" id="CHEBI:43474"/>
        <dbReference type="ChEBI" id="CHEBI:57693"/>
        <dbReference type="ChEBI" id="CHEBI:58702"/>
        <dbReference type="ChEBI" id="CHEBI:85985"/>
        <dbReference type="EC" id="2.5.1.55"/>
    </reaction>
</comment>
<accession>A0A383D5Y8</accession>
<evidence type="ECO:0000256" key="2">
    <source>
        <dbReference type="ARBA" id="ARBA00010499"/>
    </source>
</evidence>